<evidence type="ECO:0000256" key="1">
    <source>
        <dbReference type="ARBA" id="ARBA00022491"/>
    </source>
</evidence>
<evidence type="ECO:0000313" key="6">
    <source>
        <dbReference type="EMBL" id="NVO89283.1"/>
    </source>
</evidence>
<keyword evidence="1" id="KW-0678">Repressor</keyword>
<sequence>MNINDVAKAAGVSRGSVSNYLNDHPVSERIKSKIELAIKDLDYIPNSAARDLRARGSRFVVFIIPTVWESFFAELTYYMQAALTNQGYKMILCVSNSEFKREQEFIALAESQMAAGIISISYSQMNEHVSQQMPLVSIEKEPTGKFPMVSSDNYQGGELAAQRLIALDCDQLLYIGGENLSSGAMEKRRSGFTDYCEEHGRQFSEVGLSSFKRYAKVRSELQAAFNEMQDKGELDNLGIFSSTDEYATLAHRILIEMGIVVPEQVQIIGYNGSRTSVEEPPVLTSIRQPVRELCDEAVNQLIKRIDEIKSGSISDNVAREYLPVAIQQGETTQGL</sequence>
<proteinExistence type="predicted"/>
<dbReference type="InterPro" id="IPR000843">
    <property type="entry name" value="HTH_LacI"/>
</dbReference>
<name>A0A7Y7QHW0_LACRH</name>
<keyword evidence="2" id="KW-0805">Transcription regulation</keyword>
<dbReference type="Pfam" id="PF00356">
    <property type="entry name" value="LacI"/>
    <property type="match status" value="1"/>
</dbReference>
<dbReference type="PANTHER" id="PTHR30146:SF95">
    <property type="entry name" value="RIBOSE OPERON REPRESSOR"/>
    <property type="match status" value="1"/>
</dbReference>
<evidence type="ECO:0000256" key="2">
    <source>
        <dbReference type="ARBA" id="ARBA00023015"/>
    </source>
</evidence>
<dbReference type="SUPFAM" id="SSF53822">
    <property type="entry name" value="Periplasmic binding protein-like I"/>
    <property type="match status" value="1"/>
</dbReference>
<dbReference type="InterPro" id="IPR028082">
    <property type="entry name" value="Peripla_BP_I"/>
</dbReference>
<dbReference type="Gene3D" id="3.40.50.2300">
    <property type="match status" value="2"/>
</dbReference>
<organism evidence="6 7">
    <name type="scientific">Lacticaseibacillus rhamnosus</name>
    <name type="common">Lactobacillus rhamnosus</name>
    <dbReference type="NCBI Taxonomy" id="47715"/>
    <lineage>
        <taxon>Bacteria</taxon>
        <taxon>Bacillati</taxon>
        <taxon>Bacillota</taxon>
        <taxon>Bacilli</taxon>
        <taxon>Lactobacillales</taxon>
        <taxon>Lactobacillaceae</taxon>
        <taxon>Lacticaseibacillus</taxon>
    </lineage>
</organism>
<dbReference type="GO" id="GO:0003700">
    <property type="term" value="F:DNA-binding transcription factor activity"/>
    <property type="evidence" value="ECO:0007669"/>
    <property type="project" value="TreeGrafter"/>
</dbReference>
<protein>
    <submittedName>
        <fullName evidence="6">LacI family DNA-binding transcriptional regulator</fullName>
    </submittedName>
</protein>
<dbReference type="Gene3D" id="1.10.260.40">
    <property type="entry name" value="lambda repressor-like DNA-binding domains"/>
    <property type="match status" value="1"/>
</dbReference>
<dbReference type="InterPro" id="IPR010982">
    <property type="entry name" value="Lambda_DNA-bd_dom_sf"/>
</dbReference>
<dbReference type="EMBL" id="JABXWP010000023">
    <property type="protein sequence ID" value="NVO89283.1"/>
    <property type="molecule type" value="Genomic_DNA"/>
</dbReference>
<dbReference type="CDD" id="cd06291">
    <property type="entry name" value="PBP1_Qymf-like"/>
    <property type="match status" value="1"/>
</dbReference>
<accession>A0A7Y7QHW0</accession>
<keyword evidence="4" id="KW-0804">Transcription</keyword>
<dbReference type="PROSITE" id="PS50932">
    <property type="entry name" value="HTH_LACI_2"/>
    <property type="match status" value="1"/>
</dbReference>
<dbReference type="GO" id="GO:0000976">
    <property type="term" value="F:transcription cis-regulatory region binding"/>
    <property type="evidence" value="ECO:0007669"/>
    <property type="project" value="TreeGrafter"/>
</dbReference>
<reference evidence="6 7" key="1">
    <citation type="submission" date="2020-06" db="EMBL/GenBank/DDBJ databases">
        <title>Lactobacillus rhamnosus QC,genome.</title>
        <authorList>
            <person name="Yi H."/>
            <person name="Jin M."/>
        </authorList>
    </citation>
    <scope>NUCLEOTIDE SEQUENCE [LARGE SCALE GENOMIC DNA]</scope>
    <source>
        <strain evidence="6 7">QC</strain>
    </source>
</reference>
<dbReference type="SMART" id="SM00354">
    <property type="entry name" value="HTH_LACI"/>
    <property type="match status" value="1"/>
</dbReference>
<comment type="caution">
    <text evidence="6">The sequence shown here is derived from an EMBL/GenBank/DDBJ whole genome shotgun (WGS) entry which is preliminary data.</text>
</comment>
<evidence type="ECO:0000259" key="5">
    <source>
        <dbReference type="PROSITE" id="PS50932"/>
    </source>
</evidence>
<dbReference type="PANTHER" id="PTHR30146">
    <property type="entry name" value="LACI-RELATED TRANSCRIPTIONAL REPRESSOR"/>
    <property type="match status" value="1"/>
</dbReference>
<evidence type="ECO:0000256" key="4">
    <source>
        <dbReference type="ARBA" id="ARBA00023163"/>
    </source>
</evidence>
<dbReference type="AlphaFoldDB" id="A0A7Y7QHW0"/>
<evidence type="ECO:0000256" key="3">
    <source>
        <dbReference type="ARBA" id="ARBA00023125"/>
    </source>
</evidence>
<keyword evidence="3 6" id="KW-0238">DNA-binding</keyword>
<dbReference type="SUPFAM" id="SSF47413">
    <property type="entry name" value="lambda repressor-like DNA-binding domains"/>
    <property type="match status" value="1"/>
</dbReference>
<evidence type="ECO:0000313" key="7">
    <source>
        <dbReference type="Proteomes" id="UP000542889"/>
    </source>
</evidence>
<gene>
    <name evidence="6" type="ORF">HWN39_12450</name>
</gene>
<dbReference type="InterPro" id="IPR046335">
    <property type="entry name" value="LacI/GalR-like_sensor"/>
</dbReference>
<dbReference type="Pfam" id="PF13377">
    <property type="entry name" value="Peripla_BP_3"/>
    <property type="match status" value="1"/>
</dbReference>
<feature type="domain" description="HTH lacI-type" evidence="5">
    <location>
        <begin position="1"/>
        <end position="54"/>
    </location>
</feature>
<dbReference type="Proteomes" id="UP000542889">
    <property type="component" value="Unassembled WGS sequence"/>
</dbReference>
<dbReference type="RefSeq" id="WP_176818556.1">
    <property type="nucleotide sequence ID" value="NZ_JABXWP010000023.1"/>
</dbReference>
<dbReference type="CDD" id="cd01392">
    <property type="entry name" value="HTH_LacI"/>
    <property type="match status" value="1"/>
</dbReference>